<dbReference type="STRING" id="92696.A0A4R0RN84"/>
<feature type="compositionally biased region" description="Basic residues" evidence="2">
    <location>
        <begin position="226"/>
        <end position="235"/>
    </location>
</feature>
<keyword evidence="1" id="KW-0175">Coiled coil</keyword>
<feature type="region of interest" description="Disordered" evidence="2">
    <location>
        <begin position="1"/>
        <end position="263"/>
    </location>
</feature>
<reference evidence="3 4" key="1">
    <citation type="submission" date="2018-11" db="EMBL/GenBank/DDBJ databases">
        <title>Genome assembly of Steccherinum ochraceum LE-BIN_3174, the white-rot fungus of the Steccherinaceae family (The Residual Polyporoid clade, Polyporales, Basidiomycota).</title>
        <authorList>
            <person name="Fedorova T.V."/>
            <person name="Glazunova O.A."/>
            <person name="Landesman E.O."/>
            <person name="Moiseenko K.V."/>
            <person name="Psurtseva N.V."/>
            <person name="Savinova O.S."/>
            <person name="Shakhova N.V."/>
            <person name="Tyazhelova T.V."/>
            <person name="Vasina D.V."/>
        </authorList>
    </citation>
    <scope>NUCLEOTIDE SEQUENCE [LARGE SCALE GENOMIC DNA]</scope>
    <source>
        <strain evidence="3 4">LE-BIN_3174</strain>
    </source>
</reference>
<sequence length="563" mass="62745">MAPKKSQIQPVPEDSSEPSLSSAQSTAAVAQDRSKTKVASKRKKVAEENAAGGNDDDGPGTTGQSVKKKKAKETDKPVESSDDDGPATSAPEKKKKTTTRTSAKPAAAAQPSGRSKPAPTTGRPAPTPRRKAVEKDAPVVATVSSLPRIAGGRRPLATCQAPKRSKKAIEAEAEAEYQPDETADEQDQLDQEEVVQVQVKPARRKGKANAAKAKEDVVTDEGEGKKTKRRKTGKKAAKEEKTEEELAAEQRVKEEEEAENRRNALGESLRAVRRTAIGTDANPHALAVASAFLGYATIPLLEGWNDARYRVFNSRPLKEDDARSMVALWKARSPDYAKMDAIINVSMYAKHVDTSSLVQEYETAEDLKELVVRGVQDEDYVMYVLGGNHRRAVYEAVMEYHAQEVKRLKAELEEMEKLRNRQQQTLHETHIEEDTIEQVQKAIDRHQELIDRGPIWAVAVYDKGLIDEKVEKHLSENDPRVFVRATLAETMWAEHDRVEEFEAAGAQRGTNAWDVKYKDGGFVTNQDYIFKNVFIFRTLGTVGKYSYWRNGHFIHPRCVKEKF</sequence>
<accession>A0A4R0RN84</accession>
<evidence type="ECO:0000313" key="4">
    <source>
        <dbReference type="Proteomes" id="UP000292702"/>
    </source>
</evidence>
<proteinExistence type="predicted"/>
<dbReference type="EMBL" id="RWJN01000274">
    <property type="protein sequence ID" value="TCD63804.1"/>
    <property type="molecule type" value="Genomic_DNA"/>
</dbReference>
<feature type="coiled-coil region" evidence="1">
    <location>
        <begin position="398"/>
        <end position="432"/>
    </location>
</feature>
<evidence type="ECO:0000256" key="1">
    <source>
        <dbReference type="SAM" id="Coils"/>
    </source>
</evidence>
<protein>
    <submittedName>
        <fullName evidence="3">Uncharacterized protein</fullName>
    </submittedName>
</protein>
<evidence type="ECO:0000313" key="3">
    <source>
        <dbReference type="EMBL" id="TCD63804.1"/>
    </source>
</evidence>
<feature type="compositionally biased region" description="Polar residues" evidence="2">
    <location>
        <begin position="17"/>
        <end position="28"/>
    </location>
</feature>
<comment type="caution">
    <text evidence="3">The sequence shown here is derived from an EMBL/GenBank/DDBJ whole genome shotgun (WGS) entry which is preliminary data.</text>
</comment>
<dbReference type="AlphaFoldDB" id="A0A4R0RN84"/>
<feature type="compositionally biased region" description="Acidic residues" evidence="2">
    <location>
        <begin position="171"/>
        <end position="193"/>
    </location>
</feature>
<name>A0A4R0RN84_9APHY</name>
<feature type="compositionally biased region" description="Basic and acidic residues" evidence="2">
    <location>
        <begin position="212"/>
        <end position="225"/>
    </location>
</feature>
<evidence type="ECO:0000256" key="2">
    <source>
        <dbReference type="SAM" id="MobiDB-lite"/>
    </source>
</evidence>
<keyword evidence="4" id="KW-1185">Reference proteome</keyword>
<dbReference type="Proteomes" id="UP000292702">
    <property type="component" value="Unassembled WGS sequence"/>
</dbReference>
<gene>
    <name evidence="3" type="ORF">EIP91_004926</name>
</gene>
<feature type="compositionally biased region" description="Basic and acidic residues" evidence="2">
    <location>
        <begin position="248"/>
        <end position="263"/>
    </location>
</feature>
<feature type="compositionally biased region" description="Low complexity" evidence="2">
    <location>
        <begin position="99"/>
        <end position="109"/>
    </location>
</feature>
<organism evidence="3 4">
    <name type="scientific">Steccherinum ochraceum</name>
    <dbReference type="NCBI Taxonomy" id="92696"/>
    <lineage>
        <taxon>Eukaryota</taxon>
        <taxon>Fungi</taxon>
        <taxon>Dikarya</taxon>
        <taxon>Basidiomycota</taxon>
        <taxon>Agaricomycotina</taxon>
        <taxon>Agaricomycetes</taxon>
        <taxon>Polyporales</taxon>
        <taxon>Steccherinaceae</taxon>
        <taxon>Steccherinum</taxon>
    </lineage>
</organism>